<accession>A0A015K9B4</accession>
<dbReference type="PIRSF" id="PIRSF036432">
    <property type="entry name" value="Diphthine_synth"/>
    <property type="match status" value="1"/>
</dbReference>
<feature type="binding site" evidence="1">
    <location>
        <position position="178"/>
    </location>
    <ligand>
        <name>S-adenosyl-L-methionine</name>
        <dbReference type="ChEBI" id="CHEBI:59789"/>
    </ligand>
</feature>
<keyword evidence="1" id="KW-0949">S-adenosyl-L-methionine</keyword>
<dbReference type="Gene3D" id="3.30.950.10">
    <property type="entry name" value="Methyltransferase, Cobalt-precorrin-4 Transmethylase, Domain 2"/>
    <property type="match status" value="1"/>
</dbReference>
<dbReference type="GO" id="GO:0017183">
    <property type="term" value="P:protein histidyl modification to diphthamide"/>
    <property type="evidence" value="ECO:0007669"/>
    <property type="project" value="InterPro"/>
</dbReference>
<name>A0A015K9B4_RHIIW</name>
<dbReference type="Proteomes" id="UP000022910">
    <property type="component" value="Unassembled WGS sequence"/>
</dbReference>
<dbReference type="HOGENOM" id="CLU_066040_1_1_1"/>
<dbReference type="CDD" id="cd11647">
    <property type="entry name" value="DHP5_DphB"/>
    <property type="match status" value="1"/>
</dbReference>
<evidence type="ECO:0000256" key="1">
    <source>
        <dbReference type="PIRSR" id="PIRSR036432-1"/>
    </source>
</evidence>
<comment type="caution">
    <text evidence="2">The sequence shown here is derived from an EMBL/GenBank/DDBJ whole genome shotgun (WGS) entry which is preliminary data.</text>
</comment>
<reference evidence="2 3" key="1">
    <citation type="submission" date="2014-02" db="EMBL/GenBank/DDBJ databases">
        <title>Single nucleus genome sequencing reveals high similarity among nuclei of an endomycorrhizal fungus.</title>
        <authorList>
            <person name="Lin K."/>
            <person name="Geurts R."/>
            <person name="Zhang Z."/>
            <person name="Limpens E."/>
            <person name="Saunders D.G."/>
            <person name="Mu D."/>
            <person name="Pang E."/>
            <person name="Cao H."/>
            <person name="Cha H."/>
            <person name="Lin T."/>
            <person name="Zhou Q."/>
            <person name="Shang Y."/>
            <person name="Li Y."/>
            <person name="Ivanov S."/>
            <person name="Sharma T."/>
            <person name="Velzen R.V."/>
            <person name="Ruijter N.D."/>
            <person name="Aanen D.K."/>
            <person name="Win J."/>
            <person name="Kamoun S."/>
            <person name="Bisseling T."/>
            <person name="Huang S."/>
        </authorList>
    </citation>
    <scope>NUCLEOTIDE SEQUENCE [LARGE SCALE GENOMIC DNA]</scope>
    <source>
        <strain evidence="3">DAOM197198w</strain>
    </source>
</reference>
<dbReference type="InterPro" id="IPR035996">
    <property type="entry name" value="4pyrrol_Methylase_sf"/>
</dbReference>
<evidence type="ECO:0000313" key="2">
    <source>
        <dbReference type="EMBL" id="EXX78367.1"/>
    </source>
</evidence>
<dbReference type="FunFam" id="3.30.950.10:FF:000004">
    <property type="entry name" value="Diphthine synthase putative"/>
    <property type="match status" value="1"/>
</dbReference>
<feature type="binding site" evidence="1">
    <location>
        <begin position="43"/>
        <end position="44"/>
    </location>
    <ligand>
        <name>S-adenosyl-L-methionine</name>
        <dbReference type="ChEBI" id="CHEBI:59789"/>
    </ligand>
</feature>
<dbReference type="EMBL" id="JEMT01009200">
    <property type="protein sequence ID" value="EXX78367.1"/>
    <property type="molecule type" value="Genomic_DNA"/>
</dbReference>
<keyword evidence="3" id="KW-1185">Reference proteome</keyword>
<evidence type="ECO:0000313" key="3">
    <source>
        <dbReference type="Proteomes" id="UP000022910"/>
    </source>
</evidence>
<dbReference type="NCBIfam" id="TIGR00522">
    <property type="entry name" value="dph5"/>
    <property type="match status" value="1"/>
</dbReference>
<organism evidence="2 3">
    <name type="scientific">Rhizophagus irregularis (strain DAOM 197198w)</name>
    <name type="common">Glomus intraradices</name>
    <dbReference type="NCBI Taxonomy" id="1432141"/>
    <lineage>
        <taxon>Eukaryota</taxon>
        <taxon>Fungi</taxon>
        <taxon>Fungi incertae sedis</taxon>
        <taxon>Mucoromycota</taxon>
        <taxon>Glomeromycotina</taxon>
        <taxon>Glomeromycetes</taxon>
        <taxon>Glomerales</taxon>
        <taxon>Glomeraceae</taxon>
        <taxon>Rhizophagus</taxon>
    </lineage>
</organism>
<dbReference type="PANTHER" id="PTHR10882:SF0">
    <property type="entry name" value="DIPHTHINE METHYL ESTER SYNTHASE"/>
    <property type="match status" value="1"/>
</dbReference>
<gene>
    <name evidence="2" type="ORF">RirG_015680</name>
</gene>
<feature type="binding site" evidence="1">
    <location>
        <position position="152"/>
    </location>
    <ligand>
        <name>S-adenosyl-L-methionine</name>
        <dbReference type="ChEBI" id="CHEBI:59789"/>
    </ligand>
</feature>
<feature type="binding site" evidence="1">
    <location>
        <position position="94"/>
    </location>
    <ligand>
        <name>S-adenosyl-L-methionine</name>
        <dbReference type="ChEBI" id="CHEBI:59789"/>
    </ligand>
</feature>
<dbReference type="PANTHER" id="PTHR10882">
    <property type="entry name" value="DIPHTHINE SYNTHASE"/>
    <property type="match status" value="1"/>
</dbReference>
<dbReference type="InterPro" id="IPR014776">
    <property type="entry name" value="4pyrrole_Mease_sub2"/>
</dbReference>
<dbReference type="AlphaFoldDB" id="A0A015K9B4"/>
<proteinExistence type="predicted"/>
<dbReference type="SUPFAM" id="SSF53790">
    <property type="entry name" value="Tetrapyrrole methylase"/>
    <property type="match status" value="1"/>
</dbReference>
<dbReference type="GO" id="GO:0008168">
    <property type="term" value="F:methyltransferase activity"/>
    <property type="evidence" value="ECO:0007669"/>
    <property type="project" value="InterPro"/>
</dbReference>
<dbReference type="InterPro" id="IPR004551">
    <property type="entry name" value="Dphthn_synthase"/>
</dbReference>
<sequence length="215" mass="24742">MIELLIEIYKSLINHMDSATTHADLIIRAKELLIPIQTIHNASIMNAVGACGLQLYNFGQTISIPFFTDNWRPDSFYDRIKENRNLGLHTLCLLDIKVKEQSIENLARGRKIYEFPRYMTINQAIMQLLEIEENRKQNAYTSETLAIGIARLGSLTEQIIKAGTLNQLLSEDFGPPLHSLIIVGNRMHILEADYIKYFVADKNKFDEIVKRDYKI</sequence>
<protein>
    <submittedName>
        <fullName evidence="2">Diphthine synthase</fullName>
    </submittedName>
</protein>